<dbReference type="Proteomes" id="UP001204445">
    <property type="component" value="Unassembled WGS sequence"/>
</dbReference>
<keyword evidence="1" id="KW-0175">Coiled coil</keyword>
<gene>
    <name evidence="3" type="ORF">J2T55_000725</name>
</gene>
<feature type="coiled-coil region" evidence="1">
    <location>
        <begin position="25"/>
        <end position="52"/>
    </location>
</feature>
<organism evidence="3 4">
    <name type="scientific">Methylohalomonas lacus</name>
    <dbReference type="NCBI Taxonomy" id="398773"/>
    <lineage>
        <taxon>Bacteria</taxon>
        <taxon>Pseudomonadati</taxon>
        <taxon>Pseudomonadota</taxon>
        <taxon>Gammaproteobacteria</taxon>
        <taxon>Methylohalomonadales</taxon>
        <taxon>Methylohalomonadaceae</taxon>
        <taxon>Methylohalomonas</taxon>
    </lineage>
</organism>
<dbReference type="PROSITE" id="PS51257">
    <property type="entry name" value="PROKAR_LIPOPROTEIN"/>
    <property type="match status" value="1"/>
</dbReference>
<dbReference type="EMBL" id="JANUCT010000004">
    <property type="protein sequence ID" value="MCS3902721.1"/>
    <property type="molecule type" value="Genomic_DNA"/>
</dbReference>
<evidence type="ECO:0000313" key="3">
    <source>
        <dbReference type="EMBL" id="MCS3902721.1"/>
    </source>
</evidence>
<dbReference type="AlphaFoldDB" id="A0AAE3HI18"/>
<dbReference type="InterPro" id="IPR021793">
    <property type="entry name" value="Oprl"/>
</dbReference>
<evidence type="ECO:0000313" key="4">
    <source>
        <dbReference type="Proteomes" id="UP001204445"/>
    </source>
</evidence>
<sequence length="94" mass="9942">MKTKLVKISALALALGLIAGCGATQEQLDEVRATAETALAEAKNAQQRADNAHTVASEAAYAASEAQKSVQTALDCCNENSDRLDRMFEKAMAK</sequence>
<keyword evidence="2" id="KW-0732">Signal</keyword>
<keyword evidence="4" id="KW-1185">Reference proteome</keyword>
<comment type="caution">
    <text evidence="3">The sequence shown here is derived from an EMBL/GenBank/DDBJ whole genome shotgun (WGS) entry which is preliminary data.</text>
</comment>
<dbReference type="Pfam" id="PF11839">
    <property type="entry name" value="Alanine_zipper"/>
    <property type="match status" value="1"/>
</dbReference>
<name>A0AAE3HI18_9GAMM</name>
<protein>
    <submittedName>
        <fullName evidence="3">Methyl-accepting chemotaxis protein</fullName>
    </submittedName>
</protein>
<dbReference type="NCBIfam" id="NF040598">
    <property type="entry name" value="Ala_zip_lipo"/>
    <property type="match status" value="1"/>
</dbReference>
<feature type="chain" id="PRO_5042257451" evidence="2">
    <location>
        <begin position="24"/>
        <end position="94"/>
    </location>
</feature>
<reference evidence="3" key="1">
    <citation type="submission" date="2022-08" db="EMBL/GenBank/DDBJ databases">
        <title>Genomic Encyclopedia of Type Strains, Phase III (KMG-III): the genomes of soil and plant-associated and newly described type strains.</title>
        <authorList>
            <person name="Whitman W."/>
        </authorList>
    </citation>
    <scope>NUCLEOTIDE SEQUENCE</scope>
    <source>
        <strain evidence="3">HMT 1</strain>
    </source>
</reference>
<evidence type="ECO:0000256" key="1">
    <source>
        <dbReference type="SAM" id="Coils"/>
    </source>
</evidence>
<evidence type="ECO:0000256" key="2">
    <source>
        <dbReference type="SAM" id="SignalP"/>
    </source>
</evidence>
<proteinExistence type="predicted"/>
<feature type="signal peptide" evidence="2">
    <location>
        <begin position="1"/>
        <end position="23"/>
    </location>
</feature>
<accession>A0AAE3HI18</accession>
<dbReference type="RefSeq" id="WP_259054284.1">
    <property type="nucleotide sequence ID" value="NZ_JANUCT010000004.1"/>
</dbReference>